<evidence type="ECO:0000256" key="3">
    <source>
        <dbReference type="ARBA" id="ARBA00022723"/>
    </source>
</evidence>
<dbReference type="PANTHER" id="PTHR12992">
    <property type="entry name" value="NUDIX HYDROLASE"/>
    <property type="match status" value="1"/>
</dbReference>
<evidence type="ECO:0000256" key="4">
    <source>
        <dbReference type="ARBA" id="ARBA00022801"/>
    </source>
</evidence>
<comment type="caution">
    <text evidence="8">The sequence shown here is derived from an EMBL/GenBank/DDBJ whole genome shotgun (WGS) entry which is preliminary data.</text>
</comment>
<evidence type="ECO:0000313" key="8">
    <source>
        <dbReference type="EMBL" id="GFJ90834.1"/>
    </source>
</evidence>
<dbReference type="EMBL" id="BLPG01000001">
    <property type="protein sequence ID" value="GFJ90834.1"/>
    <property type="molecule type" value="Genomic_DNA"/>
</dbReference>
<keyword evidence="6" id="KW-0464">Manganese</keyword>
<proteinExistence type="predicted"/>
<dbReference type="PROSITE" id="PS51462">
    <property type="entry name" value="NUDIX"/>
    <property type="match status" value="1"/>
</dbReference>
<dbReference type="GO" id="GO:0046872">
    <property type="term" value="F:metal ion binding"/>
    <property type="evidence" value="ECO:0007669"/>
    <property type="project" value="UniProtKB-KW"/>
</dbReference>
<dbReference type="PANTHER" id="PTHR12992:SF11">
    <property type="entry name" value="MITOCHONDRIAL COENZYME A DIPHOSPHATASE NUDT8"/>
    <property type="match status" value="1"/>
</dbReference>
<keyword evidence="9" id="KW-1185">Reference proteome</keyword>
<dbReference type="RefSeq" id="WP_246278011.1">
    <property type="nucleotide sequence ID" value="NZ_BAABJB010000003.1"/>
</dbReference>
<keyword evidence="4" id="KW-0378">Hydrolase</keyword>
<gene>
    <name evidence="8" type="ORF">Prum_044760</name>
</gene>
<dbReference type="AlphaFoldDB" id="A0A6V8L3T0"/>
<dbReference type="Gene3D" id="3.90.79.10">
    <property type="entry name" value="Nucleoside Triphosphate Pyrophosphohydrolase"/>
    <property type="match status" value="1"/>
</dbReference>
<evidence type="ECO:0000256" key="5">
    <source>
        <dbReference type="ARBA" id="ARBA00022842"/>
    </source>
</evidence>
<evidence type="ECO:0000259" key="7">
    <source>
        <dbReference type="PROSITE" id="PS51462"/>
    </source>
</evidence>
<reference evidence="8 9" key="1">
    <citation type="submission" date="2020-03" db="EMBL/GenBank/DDBJ databases">
        <title>Whole genome shotgun sequence of Phytohabitans rumicis NBRC 108638.</title>
        <authorList>
            <person name="Komaki H."/>
            <person name="Tamura T."/>
        </authorList>
    </citation>
    <scope>NUCLEOTIDE SEQUENCE [LARGE SCALE GENOMIC DNA]</scope>
    <source>
        <strain evidence="8 9">NBRC 108638</strain>
    </source>
</reference>
<accession>A0A6V8L3T0</accession>
<evidence type="ECO:0000256" key="6">
    <source>
        <dbReference type="ARBA" id="ARBA00023211"/>
    </source>
</evidence>
<keyword evidence="3" id="KW-0479">Metal-binding</keyword>
<evidence type="ECO:0000256" key="2">
    <source>
        <dbReference type="ARBA" id="ARBA00001946"/>
    </source>
</evidence>
<dbReference type="SUPFAM" id="SSF55811">
    <property type="entry name" value="Nudix"/>
    <property type="match status" value="1"/>
</dbReference>
<feature type="domain" description="Nudix hydrolase" evidence="7">
    <location>
        <begin position="36"/>
        <end position="175"/>
    </location>
</feature>
<dbReference type="Proteomes" id="UP000482960">
    <property type="component" value="Unassembled WGS sequence"/>
</dbReference>
<dbReference type="InterPro" id="IPR000086">
    <property type="entry name" value="NUDIX_hydrolase_dom"/>
</dbReference>
<comment type="cofactor">
    <cofactor evidence="1">
        <name>Mn(2+)</name>
        <dbReference type="ChEBI" id="CHEBI:29035"/>
    </cofactor>
</comment>
<comment type="cofactor">
    <cofactor evidence="2">
        <name>Mg(2+)</name>
        <dbReference type="ChEBI" id="CHEBI:18420"/>
    </cofactor>
</comment>
<organism evidence="8 9">
    <name type="scientific">Phytohabitans rumicis</name>
    <dbReference type="NCBI Taxonomy" id="1076125"/>
    <lineage>
        <taxon>Bacteria</taxon>
        <taxon>Bacillati</taxon>
        <taxon>Actinomycetota</taxon>
        <taxon>Actinomycetes</taxon>
        <taxon>Micromonosporales</taxon>
        <taxon>Micromonosporaceae</taxon>
    </lineage>
</organism>
<dbReference type="InterPro" id="IPR045121">
    <property type="entry name" value="CoAse"/>
</dbReference>
<keyword evidence="5" id="KW-0460">Magnesium</keyword>
<protein>
    <submittedName>
        <fullName evidence="8">Coenzyme A pyrophosphatase</fullName>
    </submittedName>
</protein>
<dbReference type="Pfam" id="PF00293">
    <property type="entry name" value="NUDIX"/>
    <property type="match status" value="1"/>
</dbReference>
<dbReference type="GO" id="GO:0010945">
    <property type="term" value="F:coenzyme A diphosphatase activity"/>
    <property type="evidence" value="ECO:0007669"/>
    <property type="project" value="InterPro"/>
</dbReference>
<dbReference type="InterPro" id="IPR015797">
    <property type="entry name" value="NUDIX_hydrolase-like_dom_sf"/>
</dbReference>
<sequence length="225" mass="24084">MTRANGVPEWLRPLLDRLGTARVEDFTRLPTPPEGGRASAVLVLLGEQHGEPDVLMLQRAETLRTHAGQPAFPGGASDPGDADAAATALREAEEEVGLAPASVTVLAQLPQLWIPVSDFVVTPVLAWWHAPHEVHPRAPEEVARVARLPVAELVDPANRLQVRHPSGWVGPAFQVRGMLVWGFTAGVLSALLEMAGWARPWPRDRIAELPVSTPQPAPAAGTDVG</sequence>
<evidence type="ECO:0000313" key="9">
    <source>
        <dbReference type="Proteomes" id="UP000482960"/>
    </source>
</evidence>
<evidence type="ECO:0000256" key="1">
    <source>
        <dbReference type="ARBA" id="ARBA00001936"/>
    </source>
</evidence>
<reference evidence="8 9" key="2">
    <citation type="submission" date="2020-03" db="EMBL/GenBank/DDBJ databases">
        <authorList>
            <person name="Ichikawa N."/>
            <person name="Kimura A."/>
            <person name="Kitahashi Y."/>
            <person name="Uohara A."/>
        </authorList>
    </citation>
    <scope>NUCLEOTIDE SEQUENCE [LARGE SCALE GENOMIC DNA]</scope>
    <source>
        <strain evidence="8 9">NBRC 108638</strain>
    </source>
</reference>
<name>A0A6V8L3T0_9ACTN</name>
<dbReference type="CDD" id="cd03426">
    <property type="entry name" value="NUDIX_CoAse_Nudt7"/>
    <property type="match status" value="1"/>
</dbReference>